<accession>A0A1Y6G0B8</accession>
<feature type="transmembrane region" description="Helical" evidence="1">
    <location>
        <begin position="60"/>
        <end position="83"/>
    </location>
</feature>
<gene>
    <name evidence="2" type="ORF">SAMN06297229_1886</name>
</gene>
<keyword evidence="1" id="KW-0812">Transmembrane</keyword>
<protein>
    <submittedName>
        <fullName evidence="2">Uncharacterized protein</fullName>
    </submittedName>
</protein>
<reference evidence="3" key="1">
    <citation type="submission" date="2017-04" db="EMBL/GenBank/DDBJ databases">
        <authorList>
            <person name="Varghese N."/>
            <person name="Submissions S."/>
        </authorList>
    </citation>
    <scope>NUCLEOTIDE SEQUENCE [LARGE SCALE GENOMIC DNA]</scope>
</reference>
<evidence type="ECO:0000313" key="3">
    <source>
        <dbReference type="Proteomes" id="UP000194450"/>
    </source>
</evidence>
<organism evidence="2 3">
    <name type="scientific">Pseudidiomarina planktonica</name>
    <dbReference type="NCBI Taxonomy" id="1323738"/>
    <lineage>
        <taxon>Bacteria</taxon>
        <taxon>Pseudomonadati</taxon>
        <taxon>Pseudomonadota</taxon>
        <taxon>Gammaproteobacteria</taxon>
        <taxon>Alteromonadales</taxon>
        <taxon>Idiomarinaceae</taxon>
        <taxon>Pseudidiomarina</taxon>
    </lineage>
</organism>
<evidence type="ECO:0000313" key="2">
    <source>
        <dbReference type="EMBL" id="SMQ79967.1"/>
    </source>
</evidence>
<evidence type="ECO:0000256" key="1">
    <source>
        <dbReference type="SAM" id="Phobius"/>
    </source>
</evidence>
<sequence length="204" mass="23154">MSMQTSFNPIKDFTIIASLSSAFLYALGFLHETVYLEHFGLNTSELAPDLSTSIAFGFRYLFLNTVIAVFMVPLSLFFALLFIDSIKEYVKKWVESKEILSRFSQRLRGSCDLRKLKPYLLIASPIILVVIMFHAIHKGIELAKSLKSAELEDRIVIVESAQQIERKGQVIRIRGGLIAFWEKSSDTTYLYNISSVTHVSYAAK</sequence>
<dbReference type="AlphaFoldDB" id="A0A1Y6G0B8"/>
<dbReference type="RefSeq" id="WP_086435023.1">
    <property type="nucleotide sequence ID" value="NZ_FXWH01000002.1"/>
</dbReference>
<feature type="transmembrane region" description="Helical" evidence="1">
    <location>
        <begin position="12"/>
        <end position="31"/>
    </location>
</feature>
<feature type="transmembrane region" description="Helical" evidence="1">
    <location>
        <begin position="116"/>
        <end position="136"/>
    </location>
</feature>
<dbReference type="Proteomes" id="UP000194450">
    <property type="component" value="Unassembled WGS sequence"/>
</dbReference>
<dbReference type="EMBL" id="FXWH01000002">
    <property type="protein sequence ID" value="SMQ79967.1"/>
    <property type="molecule type" value="Genomic_DNA"/>
</dbReference>
<keyword evidence="1" id="KW-1133">Transmembrane helix</keyword>
<keyword evidence="3" id="KW-1185">Reference proteome</keyword>
<name>A0A1Y6G0B8_9GAMM</name>
<keyword evidence="1" id="KW-0472">Membrane</keyword>
<proteinExistence type="predicted"/>